<dbReference type="EMBL" id="NXLV01000021">
    <property type="protein sequence ID" value="RDU68887.1"/>
    <property type="molecule type" value="Genomic_DNA"/>
</dbReference>
<gene>
    <name evidence="2" type="ORF">CQA58_07890</name>
</gene>
<feature type="chain" id="PRO_5017784297" description="Autotransporter domain-containing protein" evidence="1">
    <location>
        <begin position="19"/>
        <end position="1917"/>
    </location>
</feature>
<dbReference type="Proteomes" id="UP000257045">
    <property type="component" value="Unassembled WGS sequence"/>
</dbReference>
<keyword evidence="3" id="KW-1185">Reference proteome</keyword>
<keyword evidence="1" id="KW-0732">Signal</keyword>
<name>A0A3D8IUD2_9HELI</name>
<sequence length="1917" mass="193117">MASSLALALGVSVGSATCAVTNGSPVICTNGGSSDTSSTFGIAWNSSNGSYSPQQTSGGAITQLFLSFNSTSSDAGEVSGSGYAIKASSASTSLTLVSNSTINMTESGSLEMRSGKFLSSANNKTITVDLSGVTSENYSLIGNLLAGGARGNTNTGTFGGLGINGSVTVDGDAGINLRFTQANGGITGNVTNTGSNATNIFTFQENGTSTIGGNVSLSGGNSNSTFTNINAITGSVTLSNGTNTFTFSGDNTRIGGNLTLSGGTNTFNNLSNLSQKIYFKGGNTTFTGASTTIGTIVGQRNVTSKDTSNQIVFDTTNSIVGNITQEGATQYNYLTNVIFNGETSEVRRVQGVDPVNANNVKTNTFITFNSSTSNKITGDITAQGGYSTTTNTITFTNQNAQNTILGNITVNKKATNTITSDYGLTIGDSNYTYNIKANTSNSGSEAGMNVISAQNLTMNINELFADNTSYATISGGSRRNIIGVYTPASGSTQESITAIQTGNIHIKKAYTNSTSLAKSGTAENIINLGTGTLQIDTLSASFGDNKITSGATTTLTTIEAGGLGNNTIVINNNGTLSTTSITATGGENNITTSGTGAITIGSISSNGDNYSRNASNTLSIGSSGTNQITGAITANSVALTGGTYSGTNTITFSNASATNTLSGNITASGGNNTISFAGTTNKITKSLSANSGINTITATNGAGSTIALTIGDDTYTKGSTTQTITATGGGTAKNIISADNLTLNIKTLSATTNGQPTTNNQNIIGNYTPANSSNGTLESITGLATGTIHIGTVSTESSNGASTGVAKNTIHLLSGNLTIDNLTASNGENTITSGANTTIGTISTNSSTNTITITGGTTNITDITSGGTNTGYSGINTISISSTNANNITGDITANATALGTGTNVFGTNTISFSGSGSTNTISASITANAHNNAIGKNNITFSAGTSSITGAINASGGTNTIAFNSGAGASSITGNISASGGNNTITFSSTTSNTLGNETSTITASGGNNNITFNGTGTNTFSGTSISIASGNGNNTFNIQENTKVTSGITATRTAGSGKNIFKISNTKSLTFADSSNTATTLTTNSGETNIIFIGSSSNGSGTFNGNLTTEIPAVSEEEARNTSLAKTTISFTDGSNKASSVTWSGDVVANNGGVNEFVISDDLTLNANTDGLILQGSGGNNQINFSTTGKTLVLKDSTASSLQNILTKGAKSSIGFANSIAQASVVAKSIATLAENAGTITEIDLNSGAEGITFSLYNDESSKDTSHLGTIFTIGKDSANRGQTYINFKDGTSTLQANIQTDSYGVTNLNFGSPSDIENVVATIDGVISNTDIQSNSTLGTTNFNINAKNVVLQYGDSGLAFSSGTNAINFENTSGATLSWKNSDGSAIQTITTTGGNTQINFNHSGTIAGDSTKASISTNGGTTTITLANLTSAENEESGSVRNANGVNALIQGAVSTTQGTTTIKFASGSGAKTLTLGSGGNTITNFAFDTEGNSTNNTIVLSQGTTTFGGNSLSVGETSGNTQALAFTLNDGVELAFTNGLTTDSTGTTTFNLGSSTSEASSTTATISGTLSNNGTNTFNLNAKNVVLQYGDSGLAFSSGTNEINFENTSTTGATLNWKNSSGKAQTISTTGGTTNINFNNSGSIAGGVSTTGTGTTTISISNGAYAVIQGVVTTGEVSSGGTPVVGGMIPRDVGSTPSTNVSFKGSGALVLKGENNNISNVTLGNGTHILSLTEGINNEGSAKRETRRNLVIDNITTGSGSLTLGTQANASQADTFIIKGGSGNKQGSYHFGIIVEEGVMLDEIGVGESGAVRLASVSNSSGISFESQSKIITGFTEAKATITTASTDENGSLGSGGYTSYYIGAISDIEVIAAEQEITATAFTLNYDLYMANLNSLNKRMGELRENNHSQ</sequence>
<evidence type="ECO:0000313" key="3">
    <source>
        <dbReference type="Proteomes" id="UP000257045"/>
    </source>
</evidence>
<evidence type="ECO:0000256" key="1">
    <source>
        <dbReference type="SAM" id="SignalP"/>
    </source>
</evidence>
<feature type="signal peptide" evidence="1">
    <location>
        <begin position="1"/>
        <end position="18"/>
    </location>
</feature>
<proteinExistence type="predicted"/>
<organism evidence="2 3">
    <name type="scientific">Helicobacter brantae</name>
    <dbReference type="NCBI Taxonomy" id="375927"/>
    <lineage>
        <taxon>Bacteria</taxon>
        <taxon>Pseudomonadati</taxon>
        <taxon>Campylobacterota</taxon>
        <taxon>Epsilonproteobacteria</taxon>
        <taxon>Campylobacterales</taxon>
        <taxon>Helicobacteraceae</taxon>
        <taxon>Helicobacter</taxon>
    </lineage>
</organism>
<comment type="caution">
    <text evidence="2">The sequence shown here is derived from an EMBL/GenBank/DDBJ whole genome shotgun (WGS) entry which is preliminary data.</text>
</comment>
<protein>
    <recommendedName>
        <fullName evidence="4">Autotransporter domain-containing protein</fullName>
    </recommendedName>
</protein>
<accession>A0A3D8IUD2</accession>
<reference evidence="2 3" key="1">
    <citation type="submission" date="2018-04" db="EMBL/GenBank/DDBJ databases">
        <title>Novel Campyloabacter and Helicobacter Species and Strains.</title>
        <authorList>
            <person name="Mannion A.J."/>
            <person name="Shen Z."/>
            <person name="Fox J.G."/>
        </authorList>
    </citation>
    <scope>NUCLEOTIDE SEQUENCE [LARGE SCALE GENOMIC DNA]</scope>
    <source>
        <strain evidence="2 3">MIT 04-9366</strain>
    </source>
</reference>
<evidence type="ECO:0000313" key="2">
    <source>
        <dbReference type="EMBL" id="RDU68887.1"/>
    </source>
</evidence>
<evidence type="ECO:0008006" key="4">
    <source>
        <dbReference type="Google" id="ProtNLM"/>
    </source>
</evidence>
<feature type="non-terminal residue" evidence="2">
    <location>
        <position position="1917"/>
    </location>
</feature>